<feature type="domain" description="EGF-like" evidence="2">
    <location>
        <begin position="179"/>
        <end position="232"/>
    </location>
</feature>
<dbReference type="VEuPathDB" id="GiardiaDB:DHA2_151731"/>
<feature type="domain" description="EGF-like" evidence="2">
    <location>
        <begin position="550"/>
        <end position="596"/>
    </location>
</feature>
<feature type="domain" description="EGF-like" evidence="2">
    <location>
        <begin position="406"/>
        <end position="441"/>
    </location>
</feature>
<accession>V6TWA9</accession>
<evidence type="ECO:0000256" key="1">
    <source>
        <dbReference type="SAM" id="Phobius"/>
    </source>
</evidence>
<feature type="domain" description="EGF-like" evidence="2">
    <location>
        <begin position="653"/>
        <end position="693"/>
    </location>
</feature>
<dbReference type="VEuPathDB" id="GiardiaDB:QR46_2214"/>
<dbReference type="CDD" id="cd00064">
    <property type="entry name" value="FU"/>
    <property type="match status" value="2"/>
</dbReference>
<feature type="transmembrane region" description="Helical" evidence="1">
    <location>
        <begin position="885"/>
        <end position="909"/>
    </location>
</feature>
<organism evidence="3 4">
    <name type="scientific">Giardia intestinalis</name>
    <name type="common">Giardia lamblia</name>
    <dbReference type="NCBI Taxonomy" id="5741"/>
    <lineage>
        <taxon>Eukaryota</taxon>
        <taxon>Metamonada</taxon>
        <taxon>Diplomonadida</taxon>
        <taxon>Hexamitidae</taxon>
        <taxon>Giardiinae</taxon>
        <taxon>Giardia</taxon>
    </lineage>
</organism>
<feature type="domain" description="EGF-like" evidence="2">
    <location>
        <begin position="61"/>
        <end position="99"/>
    </location>
</feature>
<dbReference type="InterPro" id="IPR005127">
    <property type="entry name" value="Giardia_VSP"/>
</dbReference>
<dbReference type="InterPro" id="IPR006212">
    <property type="entry name" value="Furin_repeat"/>
</dbReference>
<reference evidence="3 4" key="2">
    <citation type="journal article" date="2013" name="Genome Biol. Evol.">
        <title>Genome sequencing of Giardia lamblia genotypes A2 and B isolates (DH and GS) and comparative analysis with the genomes of genotypes A1 and E (WB and Pig).</title>
        <authorList>
            <person name="Adam R.D."/>
            <person name="Dahlstrom E.W."/>
            <person name="Martens C.A."/>
            <person name="Bruno D.P."/>
            <person name="Barbian K.D."/>
            <person name="Ricklefs S.M."/>
            <person name="Hernandez M.M."/>
            <person name="Narla N.P."/>
            <person name="Patel R.B."/>
            <person name="Porcella S.F."/>
            <person name="Nash T.E."/>
        </authorList>
    </citation>
    <scope>NUCLEOTIDE SEQUENCE [LARGE SCALE GENOMIC DNA]</scope>
    <source>
        <strain evidence="3 4">GS</strain>
    </source>
</reference>
<dbReference type="PANTHER" id="PTHR23275:SF100">
    <property type="entry name" value="EGF-LIKE DOMAIN-CONTAINING PROTEIN"/>
    <property type="match status" value="1"/>
</dbReference>
<dbReference type="VEuPathDB" id="GiardiaDB:GL50581_2720"/>
<dbReference type="Proteomes" id="UP000018040">
    <property type="component" value="Unassembled WGS sequence"/>
</dbReference>
<dbReference type="EMBL" id="AHHH01000066">
    <property type="protein sequence ID" value="ESU42884.1"/>
    <property type="molecule type" value="Genomic_DNA"/>
</dbReference>
<name>V6TWA9_GIAIN</name>
<dbReference type="SMART" id="SM00261">
    <property type="entry name" value="FU"/>
    <property type="match status" value="9"/>
</dbReference>
<gene>
    <name evidence="3" type="ORF">GSB_151283</name>
</gene>
<feature type="non-terminal residue" evidence="3">
    <location>
        <position position="1"/>
    </location>
</feature>
<sequence>VLKSGCYDTHAAPGSGVCWEARRGACGWYVEENSIDSGRHEAQDNGARDSTERVERVREATCADSTGNCEASACNVQIGDKLYCSQCKTGFVPINGQCTAKAGAIDKCKNAADSEAGDRTCGKCLGTTFMYKGGCYQTGQQPGQTMCKTAQDGVCTEAADGNAYFVPPNADASHDSVVACNDTTEITLTDGKKYVGVANCLTCTKPANGNTNTPTAATCTKCVDGYFGAACTKCHESCLTCSTAGESGCTACAEGTHFLGAAGNGPGKCVSCGTVQSTWSGVANCAKCTKPVNENTPAVCTECADSYYLKTATGATPPSCVGASECGKGLFPTTVSNIKTCISCSTTANGGITDCSECSLLPSASRSSTTLITCTKCTGKKLSPLKDACLTACPAGTYDDNNVCKSCNTIAGCSTCSSGTVCTKCETGKIVKTADGATSCIDESACNNGFFVKEQDGSKTCEACDSTCKTCSGAAAQCTSCKTDTPYLKKTDTSQTGTCVDANGCSSDNTYYADDTVDPTSGKLCRKCAEGGVTVCTTCEKIESGVVCKECTGETAIFGLNKKSCVKECPENSSKQNDTCVCNDGFTPNADSSACVAASSCRTPHCQTCTGEGQEGEACTACATGYYLTPTGQCVDKCDKLGGYYADNNVCKPCSPECASCSTAGANKCLSCPAGKVLKYTDDTKPNDGGSCVDECKTNTGGCETCGAVIGGSKYCSKCGDASQAPLNGNCAANTARTKFCTNASNGACTQCANNYFLLDGGCYETSRQPGSQVCTTADSNGQCSQCANTLSPNDGVCPACPAGCSKCSGNSGSQTCSACLTGYYLSTNTCVKCDTDDNTIKGVPDCVSCTAPASSGTVTCYVTQTSTVDPTDPSVNKGGLSSGAIAGISVAAVVVVGGLVGFLCWWFICRGKA</sequence>
<dbReference type="OrthoDB" id="300641at2759"/>
<dbReference type="VEuPathDB" id="GiardiaDB:GL50803_00119707"/>
<dbReference type="VEuPathDB" id="GiardiaDB:DHA2_151778"/>
<keyword evidence="1" id="KW-0812">Transmembrane</keyword>
<feature type="domain" description="EGF-like" evidence="2">
    <location>
        <begin position="271"/>
        <end position="321"/>
    </location>
</feature>
<feature type="domain" description="EGF-like" evidence="2">
    <location>
        <begin position="800"/>
        <end position="832"/>
    </location>
</feature>
<comment type="caution">
    <text evidence="3">The sequence shown here is derived from an EMBL/GenBank/DDBJ whole genome shotgun (WGS) entry which is preliminary data.</text>
</comment>
<dbReference type="AlphaFoldDB" id="V6TWA9"/>
<dbReference type="InterPro" id="IPR000742">
    <property type="entry name" value="EGF"/>
</dbReference>
<dbReference type="SUPFAM" id="SSF57184">
    <property type="entry name" value="Growth factor receptor domain"/>
    <property type="match status" value="4"/>
</dbReference>
<evidence type="ECO:0000259" key="2">
    <source>
        <dbReference type="SMART" id="SM00181"/>
    </source>
</evidence>
<reference evidence="4" key="1">
    <citation type="submission" date="2012-02" db="EMBL/GenBank/DDBJ databases">
        <title>Genome sequencing of Giardia lamblia Genotypes A2 and B isolates (DH and GS) and comparative analysis with the genomes of Genotypes A1 and E (WB and Pig).</title>
        <authorList>
            <person name="Adam R."/>
            <person name="Dahlstrom E."/>
            <person name="Martens C."/>
            <person name="Bruno D."/>
            <person name="Barbian K."/>
            <person name="Porcella S.F."/>
            <person name="Nash T."/>
        </authorList>
    </citation>
    <scope>NUCLEOTIDE SEQUENCE</scope>
    <source>
        <strain evidence="4">GS</strain>
    </source>
</reference>
<evidence type="ECO:0000313" key="3">
    <source>
        <dbReference type="EMBL" id="ESU42884.1"/>
    </source>
</evidence>
<keyword evidence="1" id="KW-1133">Transmembrane helix</keyword>
<feature type="domain" description="EGF-like" evidence="2">
    <location>
        <begin position="600"/>
        <end position="635"/>
    </location>
</feature>
<dbReference type="SMART" id="SM00181">
    <property type="entry name" value="EGF"/>
    <property type="match status" value="9"/>
</dbReference>
<dbReference type="VEuPathDB" id="GiardiaDB:QR46_4899"/>
<proteinExistence type="predicted"/>
<dbReference type="PANTHER" id="PTHR23275">
    <property type="entry name" value="CABRIOLET.-RELATED"/>
    <property type="match status" value="1"/>
</dbReference>
<keyword evidence="1" id="KW-0472">Membrane</keyword>
<dbReference type="InterPro" id="IPR052798">
    <property type="entry name" value="Giardia_VSA"/>
</dbReference>
<evidence type="ECO:0000313" key="4">
    <source>
        <dbReference type="Proteomes" id="UP000018040"/>
    </source>
</evidence>
<dbReference type="VEuPathDB" id="GiardiaDB:GL50803_0040376"/>
<protein>
    <submittedName>
        <fullName evidence="3">Variant-specific surface protein</fullName>
    </submittedName>
</protein>
<dbReference type="Pfam" id="PF03302">
    <property type="entry name" value="VSP"/>
    <property type="match status" value="3"/>
</dbReference>
<dbReference type="InterPro" id="IPR009030">
    <property type="entry name" value="Growth_fac_rcpt_cys_sf"/>
</dbReference>
<dbReference type="Gene3D" id="2.10.220.10">
    <property type="entry name" value="Hormone Receptor, Insulin-like Growth Factor Receptor 1, Chain A, domain 2"/>
    <property type="match status" value="4"/>
</dbReference>
<feature type="domain" description="EGF-like" evidence="2">
    <location>
        <begin position="357"/>
        <end position="405"/>
    </location>
</feature>